<keyword evidence="1" id="KW-0472">Membrane</keyword>
<feature type="transmembrane region" description="Helical" evidence="1">
    <location>
        <begin position="36"/>
        <end position="58"/>
    </location>
</feature>
<dbReference type="WBParaSite" id="HCON_00126890-00001">
    <property type="protein sequence ID" value="HCON_00126890-00001"/>
    <property type="gene ID" value="HCON_00126890"/>
</dbReference>
<dbReference type="Proteomes" id="UP000025227">
    <property type="component" value="Unplaced"/>
</dbReference>
<feature type="transmembrane region" description="Helical" evidence="1">
    <location>
        <begin position="116"/>
        <end position="143"/>
    </location>
</feature>
<dbReference type="Pfam" id="PF10323">
    <property type="entry name" value="7TM_GPCR_Srv"/>
    <property type="match status" value="1"/>
</dbReference>
<accession>A0A7I4YS17</accession>
<dbReference type="SUPFAM" id="SSF81321">
    <property type="entry name" value="Family A G protein-coupled receptor-like"/>
    <property type="match status" value="1"/>
</dbReference>
<evidence type="ECO:0000313" key="3">
    <source>
        <dbReference type="WBParaSite" id="HCON_00126890-00001"/>
    </source>
</evidence>
<dbReference type="InterPro" id="IPR019426">
    <property type="entry name" value="7TM_GPCR_serpentine_rcpt_Srv"/>
</dbReference>
<protein>
    <submittedName>
        <fullName evidence="3">G protein-coupled receptor</fullName>
    </submittedName>
</protein>
<feature type="transmembrane region" description="Helical" evidence="1">
    <location>
        <begin position="163"/>
        <end position="181"/>
    </location>
</feature>
<name>A0A7I4YS17_HAECO</name>
<evidence type="ECO:0000256" key="1">
    <source>
        <dbReference type="SAM" id="Phobius"/>
    </source>
</evidence>
<dbReference type="AlphaFoldDB" id="A0A7I4YS17"/>
<proteinExistence type="predicted"/>
<dbReference type="PANTHER" id="PTHR31552">
    <property type="entry name" value="SERPENTINE RECEPTOR CLASS GAMMA"/>
    <property type="match status" value="1"/>
</dbReference>
<dbReference type="Gene3D" id="1.20.1070.10">
    <property type="entry name" value="Rhodopsin 7-helix transmembrane proteins"/>
    <property type="match status" value="1"/>
</dbReference>
<keyword evidence="1" id="KW-0812">Transmembrane</keyword>
<keyword evidence="1" id="KW-1133">Transmembrane helix</keyword>
<sequence>MAVVQTVIEGLLVVFYVYILLVIITSKEKIPKNAFYSIFIATGIADVTALISGCTLRLTNEASSKEGVEGIIRCCCILSGISACAHLIGNLFITINRYSAICLPYKYDSIWTRRNILTAVVIQYTVSFAAFAHLFTAEFVYIYNEDGTIAYIILEESASTTVTVTYCISYATYAILCFGFNSRAFFAWRRLSKTDGWSKHRHHDKVGRSTFVRCSGIHRLAVDVHPRSRLRYRGGNGCGRIDAVAVNTVLLVDRPYGEYTANFSAVALFRPTTESYRPFQTYKEYCDCNCSIFT</sequence>
<reference evidence="3" key="1">
    <citation type="submission" date="2020-12" db="UniProtKB">
        <authorList>
            <consortium name="WormBaseParasite"/>
        </authorList>
    </citation>
    <scope>IDENTIFICATION</scope>
    <source>
        <strain evidence="3">MHco3</strain>
    </source>
</reference>
<keyword evidence="2" id="KW-1185">Reference proteome</keyword>
<feature type="transmembrane region" description="Helical" evidence="1">
    <location>
        <begin position="6"/>
        <end position="24"/>
    </location>
</feature>
<organism evidence="2 3">
    <name type="scientific">Haemonchus contortus</name>
    <name type="common">Barber pole worm</name>
    <dbReference type="NCBI Taxonomy" id="6289"/>
    <lineage>
        <taxon>Eukaryota</taxon>
        <taxon>Metazoa</taxon>
        <taxon>Ecdysozoa</taxon>
        <taxon>Nematoda</taxon>
        <taxon>Chromadorea</taxon>
        <taxon>Rhabditida</taxon>
        <taxon>Rhabditina</taxon>
        <taxon>Rhabditomorpha</taxon>
        <taxon>Strongyloidea</taxon>
        <taxon>Trichostrongylidae</taxon>
        <taxon>Haemonchus</taxon>
    </lineage>
</organism>
<evidence type="ECO:0000313" key="2">
    <source>
        <dbReference type="Proteomes" id="UP000025227"/>
    </source>
</evidence>